<dbReference type="PANTHER" id="PTHR45669">
    <property type="entry name" value="GLUTAREDOXIN DOMAIN-CONTAINING CYSTEINE-RICH PROTEIN CG12206-RELATED"/>
    <property type="match status" value="1"/>
</dbReference>
<feature type="compositionally biased region" description="Low complexity" evidence="1">
    <location>
        <begin position="203"/>
        <end position="216"/>
    </location>
</feature>
<evidence type="ECO:0000259" key="2">
    <source>
        <dbReference type="Pfam" id="PF00462"/>
    </source>
</evidence>
<organism evidence="3 4">
    <name type="scientific">Ensete ventricosum</name>
    <name type="common">Abyssinian banana</name>
    <name type="synonym">Musa ensete</name>
    <dbReference type="NCBI Taxonomy" id="4639"/>
    <lineage>
        <taxon>Eukaryota</taxon>
        <taxon>Viridiplantae</taxon>
        <taxon>Streptophyta</taxon>
        <taxon>Embryophyta</taxon>
        <taxon>Tracheophyta</taxon>
        <taxon>Spermatophyta</taxon>
        <taxon>Magnoliopsida</taxon>
        <taxon>Liliopsida</taxon>
        <taxon>Zingiberales</taxon>
        <taxon>Musaceae</taxon>
        <taxon>Ensete</taxon>
    </lineage>
</organism>
<dbReference type="PROSITE" id="PS51354">
    <property type="entry name" value="GLUTAREDOXIN_2"/>
    <property type="match status" value="1"/>
</dbReference>
<dbReference type="Pfam" id="PF23733">
    <property type="entry name" value="GRXCR1-2_C"/>
    <property type="match status" value="1"/>
</dbReference>
<feature type="domain" description="Glutaredoxin" evidence="2">
    <location>
        <begin position="294"/>
        <end position="361"/>
    </location>
</feature>
<dbReference type="Proteomes" id="UP001222027">
    <property type="component" value="Unassembled WGS sequence"/>
</dbReference>
<dbReference type="CDD" id="cd03031">
    <property type="entry name" value="GRX_GRX_like"/>
    <property type="match status" value="1"/>
</dbReference>
<dbReference type="Pfam" id="PF00462">
    <property type="entry name" value="Glutaredoxin"/>
    <property type="match status" value="1"/>
</dbReference>
<keyword evidence="4" id="KW-1185">Reference proteome</keyword>
<proteinExistence type="predicted"/>
<feature type="region of interest" description="Disordered" evidence="1">
    <location>
        <begin position="152"/>
        <end position="175"/>
    </location>
</feature>
<evidence type="ECO:0000256" key="1">
    <source>
        <dbReference type="SAM" id="MobiDB-lite"/>
    </source>
</evidence>
<gene>
    <name evidence="3" type="ORF">OPV22_012992</name>
</gene>
<dbReference type="SUPFAM" id="SSF52833">
    <property type="entry name" value="Thioredoxin-like"/>
    <property type="match status" value="1"/>
</dbReference>
<accession>A0AAV8R2V7</accession>
<feature type="compositionally biased region" description="Low complexity" evidence="1">
    <location>
        <begin position="161"/>
        <end position="171"/>
    </location>
</feature>
<dbReference type="Gene3D" id="3.40.30.10">
    <property type="entry name" value="Glutaredoxin"/>
    <property type="match status" value="1"/>
</dbReference>
<dbReference type="EMBL" id="JAQQAF010000004">
    <property type="protein sequence ID" value="KAJ8491271.1"/>
    <property type="molecule type" value="Genomic_DNA"/>
</dbReference>
<evidence type="ECO:0000313" key="3">
    <source>
        <dbReference type="EMBL" id="KAJ8491271.1"/>
    </source>
</evidence>
<dbReference type="AlphaFoldDB" id="A0AAV8R2V7"/>
<feature type="region of interest" description="Disordered" evidence="1">
    <location>
        <begin position="203"/>
        <end position="246"/>
    </location>
</feature>
<evidence type="ECO:0000313" key="4">
    <source>
        <dbReference type="Proteomes" id="UP001222027"/>
    </source>
</evidence>
<sequence length="457" mass="49894">MGCTGSKQVGRRRGWSPSPCVRSHSLPIHYGGDVNALHRGVDDHHAVSLTSSTLGSLVLDRDDLSFDEKTMVKSTNDLPAVTTEANVVKGLVRAKTWSGMVDRRMPESPTMTPSNEPEVINAWELMAGLEDASSPHLSRTDAVDCSLSFRTSRNAHRSSPDSELSSAASLPKPQRMQLSPVDSVVYDFDPAISTSFREALDVLSPQQQSQSILQSPELDEEEKDKNKEPSRASATTGSIESADGRDVPETIGIVRARINEFQQKIDVKRTRRNANSSDVASSLVCPPGGEGKVVFYFTSIRGILRTFEDCWAVRVILRGYGVRVDERDVSMHAGFKEELIGILGPGYGGNSLPRVFADGHHLGGADELRHLHEVGRLAKLMDCCEMEPQGKGRGDAASSCDGCGDVRFVLCGTCSGSCKVYVDAEEEEDDDFGRFRRCPDCNENGLVRCPLCCLQRD</sequence>
<dbReference type="PANTHER" id="PTHR45669:SF30">
    <property type="entry name" value="OS04G0641300 PROTEIN"/>
    <property type="match status" value="1"/>
</dbReference>
<reference evidence="3 4" key="1">
    <citation type="submission" date="2022-12" db="EMBL/GenBank/DDBJ databases">
        <title>Chromosome-scale assembly of the Ensete ventricosum genome.</title>
        <authorList>
            <person name="Dussert Y."/>
            <person name="Stocks J."/>
            <person name="Wendawek A."/>
            <person name="Woldeyes F."/>
            <person name="Nichols R.A."/>
            <person name="Borrell J.S."/>
        </authorList>
    </citation>
    <scope>NUCLEOTIDE SEQUENCE [LARGE SCALE GENOMIC DNA]</scope>
    <source>
        <strain evidence="4">cv. Maze</strain>
        <tissue evidence="3">Seeds</tissue>
    </source>
</reference>
<comment type="caution">
    <text evidence="3">The sequence shown here is derived from an EMBL/GenBank/DDBJ whole genome shotgun (WGS) entry which is preliminary data.</text>
</comment>
<dbReference type="InterPro" id="IPR036249">
    <property type="entry name" value="Thioredoxin-like_sf"/>
</dbReference>
<dbReference type="InterPro" id="IPR002109">
    <property type="entry name" value="Glutaredoxin"/>
</dbReference>
<name>A0AAV8R2V7_ENSVE</name>
<protein>
    <recommendedName>
        <fullName evidence="2">Glutaredoxin domain-containing protein</fullName>
    </recommendedName>
</protein>